<gene>
    <name evidence="3" type="ORF">WKW82_28210</name>
</gene>
<comment type="caution">
    <text evidence="3">The sequence shown here is derived from an EMBL/GenBank/DDBJ whole genome shotgun (WGS) entry which is preliminary data.</text>
</comment>
<dbReference type="Gene3D" id="3.40.50.620">
    <property type="entry name" value="HUPs"/>
    <property type="match status" value="1"/>
</dbReference>
<keyword evidence="4" id="KW-1185">Reference proteome</keyword>
<feature type="domain" description="UspA" evidence="2">
    <location>
        <begin position="3"/>
        <end position="141"/>
    </location>
</feature>
<protein>
    <submittedName>
        <fullName evidence="3">Universal stress protein</fullName>
    </submittedName>
</protein>
<proteinExistence type="inferred from homology"/>
<dbReference type="Proteomes" id="UP001385892">
    <property type="component" value="Unassembled WGS sequence"/>
</dbReference>
<dbReference type="InterPro" id="IPR006016">
    <property type="entry name" value="UspA"/>
</dbReference>
<dbReference type="CDD" id="cd00293">
    <property type="entry name" value="USP-like"/>
    <property type="match status" value="1"/>
</dbReference>
<dbReference type="RefSeq" id="WP_340345919.1">
    <property type="nucleotide sequence ID" value="NZ_JBBKZT010000015.1"/>
</dbReference>
<dbReference type="Pfam" id="PF00582">
    <property type="entry name" value="Usp"/>
    <property type="match status" value="1"/>
</dbReference>
<dbReference type="PANTHER" id="PTHR46268">
    <property type="entry name" value="STRESS RESPONSE PROTEIN NHAX"/>
    <property type="match status" value="1"/>
</dbReference>
<evidence type="ECO:0000313" key="4">
    <source>
        <dbReference type="Proteomes" id="UP001385892"/>
    </source>
</evidence>
<name>A0ABU8WVP4_9BURK</name>
<dbReference type="InterPro" id="IPR014729">
    <property type="entry name" value="Rossmann-like_a/b/a_fold"/>
</dbReference>
<sequence length="145" mass="14992">MLKILLPIDGSDEALAAVRHAIRLVDEGLKASFVVANVQAPANLYEMVSAPDIGVLEEVSTSAGTHLLASAEALLRHAGLEFESEVGHGDPGHTLVDMAEGFGCDMIIMQTRGASDLRSALVGSVSHSVVHGSSIPVLLVKAAGD</sequence>
<reference evidence="3 4" key="1">
    <citation type="submission" date="2024-03" db="EMBL/GenBank/DDBJ databases">
        <title>Novel species of the genus Variovorax.</title>
        <authorList>
            <person name="Liu Q."/>
            <person name="Xin Y.-H."/>
        </authorList>
    </citation>
    <scope>NUCLEOTIDE SEQUENCE [LARGE SCALE GENOMIC DNA]</scope>
    <source>
        <strain evidence="3 4">KACC 18900</strain>
    </source>
</reference>
<evidence type="ECO:0000313" key="3">
    <source>
        <dbReference type="EMBL" id="MEJ8850552.1"/>
    </source>
</evidence>
<dbReference type="EMBL" id="JBBKZT010000015">
    <property type="protein sequence ID" value="MEJ8850552.1"/>
    <property type="molecule type" value="Genomic_DNA"/>
</dbReference>
<evidence type="ECO:0000256" key="1">
    <source>
        <dbReference type="ARBA" id="ARBA00008791"/>
    </source>
</evidence>
<organism evidence="3 4">
    <name type="scientific">Variovorax rhizosphaerae</name>
    <dbReference type="NCBI Taxonomy" id="1836200"/>
    <lineage>
        <taxon>Bacteria</taxon>
        <taxon>Pseudomonadati</taxon>
        <taxon>Pseudomonadota</taxon>
        <taxon>Betaproteobacteria</taxon>
        <taxon>Burkholderiales</taxon>
        <taxon>Comamonadaceae</taxon>
        <taxon>Variovorax</taxon>
    </lineage>
</organism>
<dbReference type="PRINTS" id="PR01438">
    <property type="entry name" value="UNVRSLSTRESS"/>
</dbReference>
<evidence type="ECO:0000259" key="2">
    <source>
        <dbReference type="Pfam" id="PF00582"/>
    </source>
</evidence>
<dbReference type="SUPFAM" id="SSF52402">
    <property type="entry name" value="Adenine nucleotide alpha hydrolases-like"/>
    <property type="match status" value="1"/>
</dbReference>
<dbReference type="PANTHER" id="PTHR46268:SF6">
    <property type="entry name" value="UNIVERSAL STRESS PROTEIN UP12"/>
    <property type="match status" value="1"/>
</dbReference>
<accession>A0ABU8WVP4</accession>
<comment type="similarity">
    <text evidence="1">Belongs to the universal stress protein A family.</text>
</comment>
<dbReference type="InterPro" id="IPR006015">
    <property type="entry name" value="Universal_stress_UspA"/>
</dbReference>